<proteinExistence type="predicted"/>
<dbReference type="PANTHER" id="PTHR46481:SF10">
    <property type="entry name" value="ZINC FINGER BED DOMAIN-CONTAINING PROTEIN 39"/>
    <property type="match status" value="1"/>
</dbReference>
<evidence type="ECO:0000256" key="5">
    <source>
        <dbReference type="ARBA" id="ARBA00023242"/>
    </source>
</evidence>
<keyword evidence="5" id="KW-0539">Nucleus</keyword>
<dbReference type="GO" id="GO:0008270">
    <property type="term" value="F:zinc ion binding"/>
    <property type="evidence" value="ECO:0007669"/>
    <property type="project" value="UniProtKB-KW"/>
</dbReference>
<dbReference type="InterPro" id="IPR052035">
    <property type="entry name" value="ZnF_BED_domain_contain"/>
</dbReference>
<keyword evidence="4" id="KW-0862">Zinc</keyword>
<comment type="caution">
    <text evidence="6">The sequence shown here is derived from an EMBL/GenBank/DDBJ whole genome shotgun (WGS) entry which is preliminary data.</text>
</comment>
<protein>
    <submittedName>
        <fullName evidence="6">22754_t:CDS:1</fullName>
    </submittedName>
</protein>
<organism evidence="6 7">
    <name type="scientific">Cetraspora pellucida</name>
    <dbReference type="NCBI Taxonomy" id="1433469"/>
    <lineage>
        <taxon>Eukaryota</taxon>
        <taxon>Fungi</taxon>
        <taxon>Fungi incertae sedis</taxon>
        <taxon>Mucoromycota</taxon>
        <taxon>Glomeromycotina</taxon>
        <taxon>Glomeromycetes</taxon>
        <taxon>Diversisporales</taxon>
        <taxon>Gigasporaceae</taxon>
        <taxon>Cetraspora</taxon>
    </lineage>
</organism>
<dbReference type="EMBL" id="CAJVQA010006838">
    <property type="protein sequence ID" value="CAG8647236.1"/>
    <property type="molecule type" value="Genomic_DNA"/>
</dbReference>
<keyword evidence="7" id="KW-1185">Reference proteome</keyword>
<keyword evidence="3" id="KW-0863">Zinc-finger</keyword>
<comment type="subcellular location">
    <subcellularLocation>
        <location evidence="1">Nucleus</location>
    </subcellularLocation>
</comment>
<dbReference type="Proteomes" id="UP000789759">
    <property type="component" value="Unassembled WGS sequence"/>
</dbReference>
<evidence type="ECO:0000256" key="1">
    <source>
        <dbReference type="ARBA" id="ARBA00004123"/>
    </source>
</evidence>
<evidence type="ECO:0000256" key="3">
    <source>
        <dbReference type="ARBA" id="ARBA00022771"/>
    </source>
</evidence>
<keyword evidence="2" id="KW-0479">Metal-binding</keyword>
<gene>
    <name evidence="6" type="ORF">CPELLU_LOCUS9154</name>
</gene>
<dbReference type="InterPro" id="IPR012337">
    <property type="entry name" value="RNaseH-like_sf"/>
</dbReference>
<dbReference type="SUPFAM" id="SSF53098">
    <property type="entry name" value="Ribonuclease H-like"/>
    <property type="match status" value="1"/>
</dbReference>
<accession>A0A9N9DTA4</accession>
<evidence type="ECO:0000313" key="6">
    <source>
        <dbReference type="EMBL" id="CAG8647236.1"/>
    </source>
</evidence>
<dbReference type="AlphaFoldDB" id="A0A9N9DTA4"/>
<reference evidence="6" key="1">
    <citation type="submission" date="2021-06" db="EMBL/GenBank/DDBJ databases">
        <authorList>
            <person name="Kallberg Y."/>
            <person name="Tangrot J."/>
            <person name="Rosling A."/>
        </authorList>
    </citation>
    <scope>NUCLEOTIDE SEQUENCE</scope>
    <source>
        <strain evidence="6">FL966</strain>
    </source>
</reference>
<evidence type="ECO:0000313" key="7">
    <source>
        <dbReference type="Proteomes" id="UP000789759"/>
    </source>
</evidence>
<evidence type="ECO:0000256" key="2">
    <source>
        <dbReference type="ARBA" id="ARBA00022723"/>
    </source>
</evidence>
<sequence length="103" mass="11726">MHRILLDLIPFNQTHTAINQSETIIELLKEMTIGHKILGIMTDNASNMIAMGRILKDKINDKFNNQNLQHFCCGAHVLNIIVEEGIKLISKEISKAREFSIKL</sequence>
<dbReference type="PANTHER" id="PTHR46481">
    <property type="entry name" value="ZINC FINGER BED DOMAIN-CONTAINING PROTEIN 4"/>
    <property type="match status" value="1"/>
</dbReference>
<dbReference type="OrthoDB" id="2434869at2759"/>
<dbReference type="GO" id="GO:0005634">
    <property type="term" value="C:nucleus"/>
    <property type="evidence" value="ECO:0007669"/>
    <property type="project" value="UniProtKB-SubCell"/>
</dbReference>
<evidence type="ECO:0000256" key="4">
    <source>
        <dbReference type="ARBA" id="ARBA00022833"/>
    </source>
</evidence>
<name>A0A9N9DTA4_9GLOM</name>